<dbReference type="Gene3D" id="1.10.600.10">
    <property type="entry name" value="Farnesyl Diphosphate Synthase"/>
    <property type="match status" value="1"/>
</dbReference>
<protein>
    <submittedName>
        <fullName evidence="1">Uncharacterized protein</fullName>
    </submittedName>
</protein>
<proteinExistence type="predicted"/>
<name>A0AAN9YU28_9PEZI</name>
<dbReference type="EMBL" id="JAKJXP020000024">
    <property type="protein sequence ID" value="KAK7753980.1"/>
    <property type="molecule type" value="Genomic_DNA"/>
</dbReference>
<reference evidence="1 2" key="1">
    <citation type="submission" date="2024-02" db="EMBL/GenBank/DDBJ databases">
        <title>De novo assembly and annotation of 12 fungi associated with fruit tree decline syndrome in Ontario, Canada.</title>
        <authorList>
            <person name="Sulman M."/>
            <person name="Ellouze W."/>
            <person name="Ilyukhin E."/>
        </authorList>
    </citation>
    <scope>NUCLEOTIDE SEQUENCE [LARGE SCALE GENOMIC DNA]</scope>
    <source>
        <strain evidence="1 2">M11/M66-122</strain>
    </source>
</reference>
<comment type="caution">
    <text evidence="1">The sequence shown here is derived from an EMBL/GenBank/DDBJ whole genome shotgun (WGS) entry which is preliminary data.</text>
</comment>
<dbReference type="SUPFAM" id="SSF48576">
    <property type="entry name" value="Terpenoid synthases"/>
    <property type="match status" value="1"/>
</dbReference>
<organism evidence="1 2">
    <name type="scientific">Diatrype stigma</name>
    <dbReference type="NCBI Taxonomy" id="117547"/>
    <lineage>
        <taxon>Eukaryota</taxon>
        <taxon>Fungi</taxon>
        <taxon>Dikarya</taxon>
        <taxon>Ascomycota</taxon>
        <taxon>Pezizomycotina</taxon>
        <taxon>Sordariomycetes</taxon>
        <taxon>Xylariomycetidae</taxon>
        <taxon>Xylariales</taxon>
        <taxon>Diatrypaceae</taxon>
        <taxon>Diatrype</taxon>
    </lineage>
</organism>
<dbReference type="Proteomes" id="UP001320420">
    <property type="component" value="Unassembled WGS sequence"/>
</dbReference>
<gene>
    <name evidence="1" type="ORF">SLS62_004079</name>
</gene>
<dbReference type="InterPro" id="IPR008949">
    <property type="entry name" value="Isoprenoid_synthase_dom_sf"/>
</dbReference>
<sequence length="338" mass="38352">MEFSFQSLLSEPRFDVLDISHVTGLGHEQKLAVVECMNHALAVFLDKIGVQHKEEQRDEALRRDLRAWLTQNLVPVCACDGQVIDRVFDEAASCAEYFYPLSDHSTKVEMAIGLGVTIGMDDNVAGAATKSRFNRFQYDIWRGSNEQDEWAKMYTGFIRRFVEHFGAIDPRVGSLGANSWANYIEACFTEDVFAKQLPPHVSYLPTGATANRCCPSGFASYFRGFTGITTSFTVGIFKPSRQTEVPLEYWLPSINNLTGFMNLINDLLSWPKEVMAEEDYNYMSIQTLSHRQVKKPRIITSTSANTDDWTFRDTICETMDAAYQATQELDRAFVQFAR</sequence>
<accession>A0AAN9YU28</accession>
<dbReference type="AlphaFoldDB" id="A0AAN9YU28"/>
<evidence type="ECO:0000313" key="1">
    <source>
        <dbReference type="EMBL" id="KAK7753980.1"/>
    </source>
</evidence>
<evidence type="ECO:0000313" key="2">
    <source>
        <dbReference type="Proteomes" id="UP001320420"/>
    </source>
</evidence>
<keyword evidence="2" id="KW-1185">Reference proteome</keyword>